<dbReference type="Pfam" id="PF00510">
    <property type="entry name" value="COX3"/>
    <property type="match status" value="1"/>
</dbReference>
<dbReference type="SUPFAM" id="SSF81452">
    <property type="entry name" value="Cytochrome c oxidase subunit III-like"/>
    <property type="match status" value="1"/>
</dbReference>
<dbReference type="InterPro" id="IPR000298">
    <property type="entry name" value="Cyt_c_oxidase-like_su3"/>
</dbReference>
<dbReference type="GO" id="GO:0016020">
    <property type="term" value="C:membrane"/>
    <property type="evidence" value="ECO:0007669"/>
    <property type="project" value="UniProtKB-SubCell"/>
</dbReference>
<keyword evidence="5" id="KW-0732">Signal</keyword>
<proteinExistence type="predicted"/>
<reference evidence="7" key="1">
    <citation type="submission" date="2017-02" db="UniProtKB">
        <authorList>
            <consortium name="WormBaseParasite"/>
        </authorList>
    </citation>
    <scope>IDENTIFICATION</scope>
</reference>
<feature type="signal peptide" evidence="5">
    <location>
        <begin position="1"/>
        <end position="20"/>
    </location>
</feature>
<accession>A0A0R3R1Z4</accession>
<dbReference type="WBParaSite" id="BTMF_0001403401-mRNA-1">
    <property type="protein sequence ID" value="BTMF_0001403401-mRNA-1"/>
    <property type="gene ID" value="BTMF_0001403401"/>
</dbReference>
<keyword evidence="2" id="KW-0812">Transmembrane</keyword>
<protein>
    <submittedName>
        <fullName evidence="7">COX3 domain-containing protein</fullName>
    </submittedName>
</protein>
<keyword evidence="3" id="KW-1133">Transmembrane helix</keyword>
<dbReference type="GO" id="GO:0004129">
    <property type="term" value="F:cytochrome-c oxidase activity"/>
    <property type="evidence" value="ECO:0007669"/>
    <property type="project" value="InterPro"/>
</dbReference>
<dbReference type="InterPro" id="IPR035973">
    <property type="entry name" value="Cyt_c_oxidase_su3-like_sf"/>
</dbReference>
<evidence type="ECO:0000259" key="6">
    <source>
        <dbReference type="Pfam" id="PF00510"/>
    </source>
</evidence>
<keyword evidence="4" id="KW-0472">Membrane</keyword>
<evidence type="ECO:0000313" key="7">
    <source>
        <dbReference type="WBParaSite" id="BTMF_0001403401-mRNA-1"/>
    </source>
</evidence>
<evidence type="ECO:0000256" key="5">
    <source>
        <dbReference type="SAM" id="SignalP"/>
    </source>
</evidence>
<evidence type="ECO:0000256" key="1">
    <source>
        <dbReference type="ARBA" id="ARBA00004141"/>
    </source>
</evidence>
<dbReference type="AlphaFoldDB" id="A0A0R3R1Z4"/>
<evidence type="ECO:0000256" key="3">
    <source>
        <dbReference type="ARBA" id="ARBA00022989"/>
    </source>
</evidence>
<name>A0A0R3R1Z4_9BILA</name>
<organism evidence="7">
    <name type="scientific">Brugia timori</name>
    <dbReference type="NCBI Taxonomy" id="42155"/>
    <lineage>
        <taxon>Eukaryota</taxon>
        <taxon>Metazoa</taxon>
        <taxon>Ecdysozoa</taxon>
        <taxon>Nematoda</taxon>
        <taxon>Chromadorea</taxon>
        <taxon>Rhabditida</taxon>
        <taxon>Spirurina</taxon>
        <taxon>Spiruromorpha</taxon>
        <taxon>Filarioidea</taxon>
        <taxon>Onchocercidae</taxon>
        <taxon>Brugia</taxon>
    </lineage>
</organism>
<feature type="domain" description="Heme-copper oxidase subunit III family profile" evidence="6">
    <location>
        <begin position="52"/>
        <end position="85"/>
    </location>
</feature>
<evidence type="ECO:0000256" key="4">
    <source>
        <dbReference type="ARBA" id="ARBA00023136"/>
    </source>
</evidence>
<feature type="chain" id="PRO_5006447287" evidence="5">
    <location>
        <begin position="21"/>
        <end position="99"/>
    </location>
</feature>
<comment type="subcellular location">
    <subcellularLocation>
        <location evidence="1">Membrane</location>
        <topology evidence="1">Multi-pass membrane protein</topology>
    </subcellularLocation>
</comment>
<evidence type="ECO:0000256" key="2">
    <source>
        <dbReference type="ARBA" id="ARBA00022692"/>
    </source>
</evidence>
<sequence>LGMLGIDFGLVLFMSMDISGQYSFYDYRIFGQGFRLFLFNSSLCPLTWLGGYTHNCFVINDRIYGSVFYIGIGLHGSHSECGVLCFVYYTAAEFLTLNQ</sequence>